<evidence type="ECO:0000256" key="7">
    <source>
        <dbReference type="RuleBase" id="RU004466"/>
    </source>
</evidence>
<keyword evidence="4" id="KW-0479">Metal-binding</keyword>
<dbReference type="CDD" id="cd00685">
    <property type="entry name" value="Trans_IPPS_HT"/>
    <property type="match status" value="1"/>
</dbReference>
<dbReference type="Proteomes" id="UP000823632">
    <property type="component" value="Unassembled WGS sequence"/>
</dbReference>
<dbReference type="GO" id="GO:0016114">
    <property type="term" value="P:terpenoid biosynthetic process"/>
    <property type="evidence" value="ECO:0007669"/>
    <property type="project" value="UniProtKB-ARBA"/>
</dbReference>
<proteinExistence type="inferred from homology"/>
<dbReference type="Gene3D" id="1.10.600.10">
    <property type="entry name" value="Farnesyl Diphosphate Synthase"/>
    <property type="match status" value="1"/>
</dbReference>
<evidence type="ECO:0000256" key="5">
    <source>
        <dbReference type="ARBA" id="ARBA00022842"/>
    </source>
</evidence>
<evidence type="ECO:0000313" key="8">
    <source>
        <dbReference type="EMBL" id="MBO8431331.1"/>
    </source>
</evidence>
<keyword evidence="3 7" id="KW-0808">Transferase</keyword>
<dbReference type="Pfam" id="PF00348">
    <property type="entry name" value="polyprenyl_synt"/>
    <property type="match status" value="1"/>
</dbReference>
<organism evidence="8 9">
    <name type="scientific">Candidatus Scatousia excrementipullorum</name>
    <dbReference type="NCBI Taxonomy" id="2840936"/>
    <lineage>
        <taxon>Bacteria</taxon>
        <taxon>Candidatus Scatousia</taxon>
    </lineage>
</organism>
<dbReference type="InterPro" id="IPR000092">
    <property type="entry name" value="Polyprenyl_synt"/>
</dbReference>
<dbReference type="PROSITE" id="PS00444">
    <property type="entry name" value="POLYPRENYL_SYNTHASE_2"/>
    <property type="match status" value="1"/>
</dbReference>
<reference evidence="8" key="1">
    <citation type="submission" date="2020-10" db="EMBL/GenBank/DDBJ databases">
        <authorList>
            <person name="Gilroy R."/>
        </authorList>
    </citation>
    <scope>NUCLEOTIDE SEQUENCE</scope>
    <source>
        <strain evidence="8">10192</strain>
    </source>
</reference>
<dbReference type="PANTHER" id="PTHR43281:SF1">
    <property type="entry name" value="FARNESYL DIPHOSPHATE SYNTHASE"/>
    <property type="match status" value="1"/>
</dbReference>
<dbReference type="InterPro" id="IPR053378">
    <property type="entry name" value="Prenyl_diphosphate_synthase"/>
</dbReference>
<dbReference type="InterPro" id="IPR033749">
    <property type="entry name" value="Polyprenyl_synt_CS"/>
</dbReference>
<evidence type="ECO:0000256" key="4">
    <source>
        <dbReference type="ARBA" id="ARBA00022723"/>
    </source>
</evidence>
<comment type="caution">
    <text evidence="8">The sequence shown here is derived from an EMBL/GenBank/DDBJ whole genome shotgun (WGS) entry which is preliminary data.</text>
</comment>
<keyword evidence="5" id="KW-0460">Magnesium</keyword>
<name>A0A9D9H011_9BACT</name>
<dbReference type="SFLD" id="SFLDG01017">
    <property type="entry name" value="Polyprenyl_Transferase_Like"/>
    <property type="match status" value="1"/>
</dbReference>
<reference evidence="8" key="2">
    <citation type="journal article" date="2021" name="PeerJ">
        <title>Extensive microbial diversity within the chicken gut microbiome revealed by metagenomics and culture.</title>
        <authorList>
            <person name="Gilroy R."/>
            <person name="Ravi A."/>
            <person name="Getino M."/>
            <person name="Pursley I."/>
            <person name="Horton D.L."/>
            <person name="Alikhan N.F."/>
            <person name="Baker D."/>
            <person name="Gharbi K."/>
            <person name="Hall N."/>
            <person name="Watson M."/>
            <person name="Adriaenssens E.M."/>
            <person name="Foster-Nyarko E."/>
            <person name="Jarju S."/>
            <person name="Secka A."/>
            <person name="Antonio M."/>
            <person name="Oren A."/>
            <person name="Chaudhuri R.R."/>
            <person name="La Ragione R."/>
            <person name="Hildebrand F."/>
            <person name="Pallen M.J."/>
        </authorList>
    </citation>
    <scope>NUCLEOTIDE SEQUENCE</scope>
    <source>
        <strain evidence="8">10192</strain>
    </source>
</reference>
<keyword evidence="6" id="KW-0414">Isoprene biosynthesis</keyword>
<evidence type="ECO:0000256" key="3">
    <source>
        <dbReference type="ARBA" id="ARBA00022679"/>
    </source>
</evidence>
<accession>A0A9D9H011</accession>
<dbReference type="InterPro" id="IPR008949">
    <property type="entry name" value="Isoprenoid_synthase_dom_sf"/>
</dbReference>
<dbReference type="GO" id="GO:0046872">
    <property type="term" value="F:metal ion binding"/>
    <property type="evidence" value="ECO:0007669"/>
    <property type="project" value="UniProtKB-KW"/>
</dbReference>
<dbReference type="EMBL" id="JADIND010000179">
    <property type="protein sequence ID" value="MBO8431331.1"/>
    <property type="molecule type" value="Genomic_DNA"/>
</dbReference>
<comment type="cofactor">
    <cofactor evidence="1">
        <name>Mg(2+)</name>
        <dbReference type="ChEBI" id="CHEBI:18420"/>
    </cofactor>
</comment>
<dbReference type="GO" id="GO:0005737">
    <property type="term" value="C:cytoplasm"/>
    <property type="evidence" value="ECO:0007669"/>
    <property type="project" value="UniProtKB-ARBA"/>
</dbReference>
<dbReference type="AlphaFoldDB" id="A0A9D9H011"/>
<dbReference type="SUPFAM" id="SSF48576">
    <property type="entry name" value="Terpenoid synthases"/>
    <property type="match status" value="1"/>
</dbReference>
<dbReference type="PROSITE" id="PS00723">
    <property type="entry name" value="POLYPRENYL_SYNTHASE_1"/>
    <property type="match status" value="1"/>
</dbReference>
<evidence type="ECO:0000313" key="9">
    <source>
        <dbReference type="Proteomes" id="UP000823632"/>
    </source>
</evidence>
<evidence type="ECO:0000256" key="1">
    <source>
        <dbReference type="ARBA" id="ARBA00001946"/>
    </source>
</evidence>
<dbReference type="NCBIfam" id="NF045485">
    <property type="entry name" value="FPPsyn"/>
    <property type="match status" value="1"/>
</dbReference>
<sequence length="290" mass="32332">MQMSDYIELVDKKLDEFMIIQYPEDIFKAMKYTVTLPGKRLRPVMCLETCRMFGGNYEDAIPAACAIEMLHAQTLIHDDLPCMDNDNFRRGKPTNHKVFGEANAVLAGDALLTFAPQIIVKNSKNLGAEKLIRILEEYFHAAGAFGVIAGQVIDIESEKGNVKGEKADTLDYIHTHKTADLFKLALRTGAIIANATEKEIEEITEFGQAMGVAFQIADDILDETSTFEEMGKTMGKDKEAGKLTYTTLYGLEKAKADLNNLVNKCFQILADNNLQSEVFEQILYKIQKAG</sequence>
<dbReference type="PANTHER" id="PTHR43281">
    <property type="entry name" value="FARNESYL DIPHOSPHATE SYNTHASE"/>
    <property type="match status" value="1"/>
</dbReference>
<evidence type="ECO:0000256" key="2">
    <source>
        <dbReference type="ARBA" id="ARBA00006706"/>
    </source>
</evidence>
<gene>
    <name evidence="8" type="ORF">IAC76_08085</name>
</gene>
<evidence type="ECO:0000256" key="6">
    <source>
        <dbReference type="ARBA" id="ARBA00023229"/>
    </source>
</evidence>
<protein>
    <submittedName>
        <fullName evidence="8">Polyprenyl synthetase family protein</fullName>
    </submittedName>
</protein>
<dbReference type="FunFam" id="1.10.600.10:FF:000001">
    <property type="entry name" value="Geranylgeranyl diphosphate synthase"/>
    <property type="match status" value="1"/>
</dbReference>
<dbReference type="GO" id="GO:0004659">
    <property type="term" value="F:prenyltransferase activity"/>
    <property type="evidence" value="ECO:0007669"/>
    <property type="project" value="InterPro"/>
</dbReference>
<comment type="similarity">
    <text evidence="2 7">Belongs to the FPP/GGPP synthase family.</text>
</comment>
<dbReference type="SFLD" id="SFLDS00005">
    <property type="entry name" value="Isoprenoid_Synthase_Type_I"/>
    <property type="match status" value="1"/>
</dbReference>